<dbReference type="EMBL" id="CP096983">
    <property type="protein sequence ID" value="URZ11460.1"/>
    <property type="molecule type" value="Genomic_DNA"/>
</dbReference>
<evidence type="ECO:0000313" key="2">
    <source>
        <dbReference type="Proteomes" id="UP000190951"/>
    </source>
</evidence>
<dbReference type="KEGG" id="crw:CROST_021770"/>
<dbReference type="RefSeq" id="WP_176091632.1">
    <property type="nucleotide sequence ID" value="NZ_CP096983.1"/>
</dbReference>
<keyword evidence="2" id="KW-1185">Reference proteome</keyword>
<evidence type="ECO:0000313" key="1">
    <source>
        <dbReference type="EMBL" id="URZ11460.1"/>
    </source>
</evidence>
<gene>
    <name evidence="1" type="ORF">CROST_021770</name>
</gene>
<dbReference type="STRING" id="84029.CROST_36170"/>
<reference evidence="1 2" key="1">
    <citation type="submission" date="2022-04" db="EMBL/GenBank/DDBJ databases">
        <title>Genome sequence of C. roseum typestrain.</title>
        <authorList>
            <person name="Poehlein A."/>
            <person name="Schoch T."/>
            <person name="Duerre P."/>
            <person name="Daniel R."/>
        </authorList>
    </citation>
    <scope>NUCLEOTIDE SEQUENCE [LARGE SCALE GENOMIC DNA]</scope>
    <source>
        <strain evidence="1 2">DSM 7320</strain>
    </source>
</reference>
<name>A0A1S8KZX0_9CLOT</name>
<protein>
    <submittedName>
        <fullName evidence="1">Uncharacterized protein</fullName>
    </submittedName>
</protein>
<dbReference type="Proteomes" id="UP000190951">
    <property type="component" value="Chromosome"/>
</dbReference>
<dbReference type="AlphaFoldDB" id="A0A1S8KZX0"/>
<proteinExistence type="predicted"/>
<accession>A0A1S8KZX0</accession>
<organism evidence="1 2">
    <name type="scientific">Clostridium felsineum</name>
    <dbReference type="NCBI Taxonomy" id="36839"/>
    <lineage>
        <taxon>Bacteria</taxon>
        <taxon>Bacillati</taxon>
        <taxon>Bacillota</taxon>
        <taxon>Clostridia</taxon>
        <taxon>Eubacteriales</taxon>
        <taxon>Clostridiaceae</taxon>
        <taxon>Clostridium</taxon>
    </lineage>
</organism>
<sequence>MPNVTIIRPNITPEQEKKALEFFSAALGSLIEKKYGIEVRIETHRKTSK</sequence>